<protein>
    <submittedName>
        <fullName evidence="1">Uncharacterized protein</fullName>
    </submittedName>
</protein>
<dbReference type="EMBL" id="KZ824607">
    <property type="protein sequence ID" value="RAK82869.1"/>
    <property type="molecule type" value="Genomic_DNA"/>
</dbReference>
<evidence type="ECO:0000313" key="2">
    <source>
        <dbReference type="Proteomes" id="UP000249748"/>
    </source>
</evidence>
<evidence type="ECO:0000313" key="1">
    <source>
        <dbReference type="EMBL" id="RAK82869.1"/>
    </source>
</evidence>
<sequence length="110" mass="12841">HYEVIIYRHSVIRPGQCPCCLWDPTLAPEKRMKPWLHSTGLRGHIERTHIQMEWPSTKPVCGCSASFESEIEFRRHLHNVHGLTDTIWRRPEPKPAVKRKRGAGAQQKRV</sequence>
<keyword evidence="2" id="KW-1185">Reference proteome</keyword>
<organism evidence="1 2">
    <name type="scientific">Aspergillus costaricaensis CBS 115574</name>
    <dbReference type="NCBI Taxonomy" id="1448317"/>
    <lineage>
        <taxon>Eukaryota</taxon>
        <taxon>Fungi</taxon>
        <taxon>Dikarya</taxon>
        <taxon>Ascomycota</taxon>
        <taxon>Pezizomycotina</taxon>
        <taxon>Eurotiomycetes</taxon>
        <taxon>Eurotiomycetidae</taxon>
        <taxon>Eurotiales</taxon>
        <taxon>Aspergillaceae</taxon>
        <taxon>Aspergillus</taxon>
        <taxon>Aspergillus subgen. Circumdati</taxon>
    </lineage>
</organism>
<proteinExistence type="predicted"/>
<gene>
    <name evidence="1" type="ORF">BO79DRAFT_107358</name>
</gene>
<feature type="non-terminal residue" evidence="1">
    <location>
        <position position="110"/>
    </location>
</feature>
<feature type="non-terminal residue" evidence="1">
    <location>
        <position position="1"/>
    </location>
</feature>
<dbReference type="Proteomes" id="UP000249748">
    <property type="component" value="Unassembled WGS sequence"/>
</dbReference>
<name>A0ACD1HY62_9EURO</name>
<accession>A0ACD1HY62</accession>
<reference evidence="1" key="1">
    <citation type="submission" date="2018-02" db="EMBL/GenBank/DDBJ databases">
        <title>The genomes of Aspergillus section Nigri reveals drivers in fungal speciation.</title>
        <authorList>
            <consortium name="DOE Joint Genome Institute"/>
            <person name="Vesth T.C."/>
            <person name="Nybo J."/>
            <person name="Theobald S."/>
            <person name="Brandl J."/>
            <person name="Frisvad J.C."/>
            <person name="Nielsen K.F."/>
            <person name="Lyhne E.K."/>
            <person name="Kogle M.E."/>
            <person name="Kuo A."/>
            <person name="Riley R."/>
            <person name="Clum A."/>
            <person name="Nolan M."/>
            <person name="Lipzen A."/>
            <person name="Salamov A."/>
            <person name="Henrissat B."/>
            <person name="Wiebenga A."/>
            <person name="De vries R.P."/>
            <person name="Grigoriev I.V."/>
            <person name="Mortensen U.H."/>
            <person name="Andersen M.R."/>
            <person name="Baker S.E."/>
        </authorList>
    </citation>
    <scope>NUCLEOTIDE SEQUENCE</scope>
    <source>
        <strain evidence="1">CBS 115574</strain>
    </source>
</reference>